<gene>
    <name evidence="5" type="ORF">CYMTET_38231</name>
</gene>
<comment type="caution">
    <text evidence="5">The sequence shown here is derived from an EMBL/GenBank/DDBJ whole genome shotgun (WGS) entry which is preliminary data.</text>
</comment>
<dbReference type="Pfam" id="PF13516">
    <property type="entry name" value="LRR_6"/>
    <property type="match status" value="7"/>
</dbReference>
<dbReference type="GO" id="GO:0048471">
    <property type="term" value="C:perinuclear region of cytoplasm"/>
    <property type="evidence" value="ECO:0007669"/>
    <property type="project" value="TreeGrafter"/>
</dbReference>
<evidence type="ECO:0000256" key="1">
    <source>
        <dbReference type="ARBA" id="ARBA00004430"/>
    </source>
</evidence>
<dbReference type="GO" id="GO:0031267">
    <property type="term" value="F:small GTPase binding"/>
    <property type="evidence" value="ECO:0007669"/>
    <property type="project" value="TreeGrafter"/>
</dbReference>
<dbReference type="GO" id="GO:0005634">
    <property type="term" value="C:nucleus"/>
    <property type="evidence" value="ECO:0007669"/>
    <property type="project" value="TreeGrafter"/>
</dbReference>
<organism evidence="5 6">
    <name type="scientific">Cymbomonas tetramitiformis</name>
    <dbReference type="NCBI Taxonomy" id="36881"/>
    <lineage>
        <taxon>Eukaryota</taxon>
        <taxon>Viridiplantae</taxon>
        <taxon>Chlorophyta</taxon>
        <taxon>Pyramimonadophyceae</taxon>
        <taxon>Pyramimonadales</taxon>
        <taxon>Pyramimonadaceae</taxon>
        <taxon>Cymbomonas</taxon>
    </lineage>
</organism>
<comment type="subcellular location">
    <subcellularLocation>
        <location evidence="1">Cytoplasm</location>
        <location evidence="1">Cytoskeleton</location>
        <location evidence="1">Cilium axoneme</location>
    </subcellularLocation>
</comment>
<dbReference type="GO" id="GO:0005829">
    <property type="term" value="C:cytosol"/>
    <property type="evidence" value="ECO:0007669"/>
    <property type="project" value="TreeGrafter"/>
</dbReference>
<dbReference type="Proteomes" id="UP001190700">
    <property type="component" value="Unassembled WGS sequence"/>
</dbReference>
<dbReference type="SMART" id="SM00368">
    <property type="entry name" value="LRR_RI"/>
    <property type="match status" value="14"/>
</dbReference>
<dbReference type="GO" id="GO:0005930">
    <property type="term" value="C:axoneme"/>
    <property type="evidence" value="ECO:0007669"/>
    <property type="project" value="UniProtKB-SubCell"/>
</dbReference>
<dbReference type="SUPFAM" id="SSF52047">
    <property type="entry name" value="RNI-like"/>
    <property type="match status" value="2"/>
</dbReference>
<dbReference type="AlphaFoldDB" id="A0AAE0CDQ1"/>
<keyword evidence="4" id="KW-0677">Repeat</keyword>
<keyword evidence="3" id="KW-0433">Leucine-rich repeat</keyword>
<dbReference type="GO" id="GO:0006913">
    <property type="term" value="P:nucleocytoplasmic transport"/>
    <property type="evidence" value="ECO:0007669"/>
    <property type="project" value="TreeGrafter"/>
</dbReference>
<evidence type="ECO:0000256" key="4">
    <source>
        <dbReference type="ARBA" id="ARBA00022737"/>
    </source>
</evidence>
<accession>A0AAE0CDQ1</accession>
<dbReference type="PANTHER" id="PTHR24113:SF12">
    <property type="entry name" value="RAN GTPASE-ACTIVATING PROTEIN 1"/>
    <property type="match status" value="1"/>
</dbReference>
<evidence type="ECO:0000256" key="3">
    <source>
        <dbReference type="ARBA" id="ARBA00022614"/>
    </source>
</evidence>
<proteinExistence type="predicted"/>
<name>A0AAE0CDQ1_9CHLO</name>
<dbReference type="InterPro" id="IPR001611">
    <property type="entry name" value="Leu-rich_rpt"/>
</dbReference>
<dbReference type="GO" id="GO:0005096">
    <property type="term" value="F:GTPase activator activity"/>
    <property type="evidence" value="ECO:0007669"/>
    <property type="project" value="UniProtKB-KW"/>
</dbReference>
<evidence type="ECO:0000313" key="6">
    <source>
        <dbReference type="Proteomes" id="UP001190700"/>
    </source>
</evidence>
<dbReference type="InterPro" id="IPR027038">
    <property type="entry name" value="RanGap"/>
</dbReference>
<evidence type="ECO:0000256" key="2">
    <source>
        <dbReference type="ARBA" id="ARBA00022468"/>
    </source>
</evidence>
<reference evidence="5 6" key="1">
    <citation type="journal article" date="2015" name="Genome Biol. Evol.">
        <title>Comparative Genomics of a Bacterivorous Green Alga Reveals Evolutionary Causalities and Consequences of Phago-Mixotrophic Mode of Nutrition.</title>
        <authorList>
            <person name="Burns J.A."/>
            <person name="Paasch A."/>
            <person name="Narechania A."/>
            <person name="Kim E."/>
        </authorList>
    </citation>
    <scope>NUCLEOTIDE SEQUENCE [LARGE SCALE GENOMIC DNA]</scope>
    <source>
        <strain evidence="5 6">PLY_AMNH</strain>
    </source>
</reference>
<keyword evidence="6" id="KW-1185">Reference proteome</keyword>
<keyword evidence="2" id="KW-0343">GTPase activation</keyword>
<dbReference type="Gene3D" id="3.80.10.10">
    <property type="entry name" value="Ribonuclease Inhibitor"/>
    <property type="match status" value="8"/>
</dbReference>
<dbReference type="EMBL" id="LGRX02025394">
    <property type="protein sequence ID" value="KAK3252468.1"/>
    <property type="molecule type" value="Genomic_DNA"/>
</dbReference>
<protein>
    <submittedName>
        <fullName evidence="5">Uncharacterized protein</fullName>
    </submittedName>
</protein>
<dbReference type="PANTHER" id="PTHR24113">
    <property type="entry name" value="RAN GTPASE-ACTIVATING PROTEIN 1"/>
    <property type="match status" value="1"/>
</dbReference>
<dbReference type="InterPro" id="IPR032675">
    <property type="entry name" value="LRR_dom_sf"/>
</dbReference>
<evidence type="ECO:0000313" key="5">
    <source>
        <dbReference type="EMBL" id="KAK3252468.1"/>
    </source>
</evidence>
<sequence>MIGQHQVRVLATALTPNEQGVFNGCLNTLNLLGNSLGDDGRAAILAALEHSKSLTSVCGIPPNATELNLRNKLLTSEDAKLLVGELAFNGRLSTLNLLGNNLGDDDRAAVLAALEHSKSLTSVCGIPPNATELNLRNNLLTSEDAKLLAGELACNGRLSTLNVLGNNLGDDGRAAVLAALEHSKSLTSVCGIPPKATAALVSGLRLEDVKLLAGELVYNKTLLTLRLIGSAIGPIAAKALALAFTPNEQGGFNGCLNTLNLLGNNLGDDGRAAILAVLEHSKSLTSVCGIPPKATKFHFEGYELRGKDREDVKLLAGELVFNRCLHTLNLGAREIDVEGAKALAAALTPNERGMFNGTLNTLIIQNNKLCEKEECGKRTYDESGIKALAEALIFNKSLNTLDLSYNQIGNEGANALAVALTPNAEGVFNKSLNTLCLTGNKIGKEGAKALAAALTPNDQGVFNGSLNTLDLERNNIGPEGAKALADALAPNAAGVFNTSLSTLNLGTNRIGPEGAKALAVALTPNAEGVFNTSLNTLILKTNQIGSEGAKALAVALTPNAEGVCNGSVNTLDLADNEIGSEGAKALAATLTPNTVAALNLSLNTLKLNGNYLGDKDKSALWEAVATHPNAATARARRAVTTLPFDFDFFGIDEATFFESDFVNPPYSDIENFPEYEEVD</sequence>